<comment type="caution">
    <text evidence="1">The sequence shown here is derived from an EMBL/GenBank/DDBJ whole genome shotgun (WGS) entry which is preliminary data.</text>
</comment>
<proteinExistence type="predicted"/>
<dbReference type="EMBL" id="JAIQ01000085">
    <property type="protein sequence ID" value="KLE00364.1"/>
    <property type="molecule type" value="Genomic_DNA"/>
</dbReference>
<accession>A0A0G9K1D9</accession>
<evidence type="ECO:0000313" key="2">
    <source>
        <dbReference type="Proteomes" id="UP000035514"/>
    </source>
</evidence>
<dbReference type="PATRIC" id="fig|1447256.3.peg.1155"/>
<sequence length="40" mass="5031">MKEYLYKPTNLEELSKDISSKLEKKKLSFFQKLFRFIFRR</sequence>
<dbReference type="Proteomes" id="UP000035514">
    <property type="component" value="Unassembled WGS sequence"/>
</dbReference>
<name>A0A0G9K1D9_9BACT</name>
<protein>
    <submittedName>
        <fullName evidence="1">Uncharacterized protein</fullName>
    </submittedName>
</protein>
<evidence type="ECO:0000313" key="1">
    <source>
        <dbReference type="EMBL" id="KLE00364.1"/>
    </source>
</evidence>
<gene>
    <name evidence="1" type="ORF">AA20_05930</name>
</gene>
<reference evidence="1 2" key="1">
    <citation type="submission" date="2014-01" db="EMBL/GenBank/DDBJ databases">
        <title>Development of a Comparative Genomic Fingerprinting Assay for High Resolution Genotyping of Arcobacter butzleri.</title>
        <authorList>
            <person name="Webb A.L."/>
            <person name="Inglis G.D."/>
            <person name="Kruczkiewicz P."/>
            <person name="Selinger L.B."/>
            <person name="Taboada E.N."/>
        </authorList>
    </citation>
    <scope>NUCLEOTIDE SEQUENCE [LARGE SCALE GENOMIC DNA]</scope>
    <source>
        <strain evidence="1 2">L348</strain>
    </source>
</reference>
<organism evidence="1 2">
    <name type="scientific">Aliarcobacter butzleri L348</name>
    <dbReference type="NCBI Taxonomy" id="1447256"/>
    <lineage>
        <taxon>Bacteria</taxon>
        <taxon>Pseudomonadati</taxon>
        <taxon>Campylobacterota</taxon>
        <taxon>Epsilonproteobacteria</taxon>
        <taxon>Campylobacterales</taxon>
        <taxon>Arcobacteraceae</taxon>
        <taxon>Aliarcobacter</taxon>
    </lineage>
</organism>
<dbReference type="AlphaFoldDB" id="A0A0G9K1D9"/>